<dbReference type="PANTHER" id="PTHR11601">
    <property type="entry name" value="CYSTEINE DESULFURYLASE FAMILY MEMBER"/>
    <property type="match status" value="1"/>
</dbReference>
<evidence type="ECO:0000256" key="8">
    <source>
        <dbReference type="ARBA" id="ARBA00023014"/>
    </source>
</evidence>
<dbReference type="PIRSF" id="PIRSF005572">
    <property type="entry name" value="NifS"/>
    <property type="match status" value="1"/>
</dbReference>
<sequence length="384" mass="42841">MNYVYLDNGASTRVDPIVLKEMIKYMDEVYGVASSQFSHQPGIMARDVLEKAREIIKAGLNIREGELVFTSGGTEANNMAIKGVAFKSEKRRKILVSGVEHYSVLHSARSLETHGFEVITIPVDGDGVIDLEWLEKNIDDNTLLVSVQHSNHEVGTVQPIEEIVKFAKRVGAIVHTDAAYSFGWIPIDVEKLGVDLLTITGHKIHGPKGIGGLYIKKGTPIKKWMDGGYNEFDMRGGTENIPGAVGMAKAFELMTEEEVERVRSMRDYLKERLLSIEDTHLNGSEKNRHPANLNVTFDYIEGESVVLHLDMRGIGVITGSACFSRSLEPSHILMAMGKTHEHAHGSVRYSFGRFNKKEELDYVFEQTEVVVRKLREMSPLKGGK</sequence>
<dbReference type="GO" id="GO:0046872">
    <property type="term" value="F:metal ion binding"/>
    <property type="evidence" value="ECO:0007669"/>
    <property type="project" value="UniProtKB-KW"/>
</dbReference>
<dbReference type="InterPro" id="IPR015422">
    <property type="entry name" value="PyrdxlP-dep_Trfase_small"/>
</dbReference>
<dbReference type="InterPro" id="IPR016454">
    <property type="entry name" value="Cysteine_dSase"/>
</dbReference>
<keyword evidence="5" id="KW-0479">Metal-binding</keyword>
<dbReference type="EMBL" id="DQWE01000071">
    <property type="protein sequence ID" value="HDI82469.1"/>
    <property type="molecule type" value="Genomic_DNA"/>
</dbReference>
<dbReference type="InterPro" id="IPR015424">
    <property type="entry name" value="PyrdxlP-dep_Trfase"/>
</dbReference>
<dbReference type="InterPro" id="IPR015421">
    <property type="entry name" value="PyrdxlP-dep_Trfase_major"/>
</dbReference>
<dbReference type="InterPro" id="IPR000192">
    <property type="entry name" value="Aminotrans_V_dom"/>
</dbReference>
<evidence type="ECO:0000256" key="6">
    <source>
        <dbReference type="ARBA" id="ARBA00022898"/>
    </source>
</evidence>
<evidence type="ECO:0000256" key="2">
    <source>
        <dbReference type="ARBA" id="ARBA00006490"/>
    </source>
</evidence>
<protein>
    <recommendedName>
        <fullName evidence="3">cysteine desulfurase</fullName>
        <ecNumber evidence="3">2.8.1.7</ecNumber>
    </recommendedName>
</protein>
<keyword evidence="8" id="KW-0411">Iron-sulfur</keyword>
<comment type="caution">
    <text evidence="12">The sequence shown here is derived from an EMBL/GenBank/DDBJ whole genome shotgun (WGS) entry which is preliminary data.</text>
</comment>
<feature type="domain" description="Aminotransferase class V" evidence="11">
    <location>
        <begin position="4"/>
        <end position="363"/>
    </location>
</feature>
<comment type="catalytic activity">
    <reaction evidence="9">
        <text>(sulfur carrier)-H + L-cysteine = (sulfur carrier)-SH + L-alanine</text>
        <dbReference type="Rhea" id="RHEA:43892"/>
        <dbReference type="Rhea" id="RHEA-COMP:14737"/>
        <dbReference type="Rhea" id="RHEA-COMP:14739"/>
        <dbReference type="ChEBI" id="CHEBI:29917"/>
        <dbReference type="ChEBI" id="CHEBI:35235"/>
        <dbReference type="ChEBI" id="CHEBI:57972"/>
        <dbReference type="ChEBI" id="CHEBI:64428"/>
        <dbReference type="EC" id="2.8.1.7"/>
    </reaction>
</comment>
<comment type="similarity">
    <text evidence="2">Belongs to the class-V pyridoxal-phosphate-dependent aminotransferase family. NifS/IscS subfamily.</text>
</comment>
<reference evidence="12" key="1">
    <citation type="journal article" date="2020" name="mSystems">
        <title>Genome- and Community-Level Interaction Insights into Carbon Utilization and Element Cycling Functions of Hydrothermarchaeota in Hydrothermal Sediment.</title>
        <authorList>
            <person name="Zhou Z."/>
            <person name="Liu Y."/>
            <person name="Xu W."/>
            <person name="Pan J."/>
            <person name="Luo Z.H."/>
            <person name="Li M."/>
        </authorList>
    </citation>
    <scope>NUCLEOTIDE SEQUENCE [LARGE SCALE GENOMIC DNA]</scope>
    <source>
        <strain evidence="12">HyVt-102</strain>
    </source>
</reference>
<keyword evidence="6" id="KW-0663">Pyridoxal phosphate</keyword>
<keyword evidence="7" id="KW-0408">Iron</keyword>
<dbReference type="Gene3D" id="3.90.1150.10">
    <property type="entry name" value="Aspartate Aminotransferase, domain 1"/>
    <property type="match status" value="1"/>
</dbReference>
<evidence type="ECO:0000256" key="5">
    <source>
        <dbReference type="ARBA" id="ARBA00022723"/>
    </source>
</evidence>
<evidence type="ECO:0000256" key="3">
    <source>
        <dbReference type="ARBA" id="ARBA00012239"/>
    </source>
</evidence>
<dbReference type="PROSITE" id="PS00595">
    <property type="entry name" value="AA_TRANSFER_CLASS_5"/>
    <property type="match status" value="1"/>
</dbReference>
<dbReference type="InterPro" id="IPR020578">
    <property type="entry name" value="Aminotrans_V_PyrdxlP_BS"/>
</dbReference>
<evidence type="ECO:0000256" key="10">
    <source>
        <dbReference type="RuleBase" id="RU004504"/>
    </source>
</evidence>
<dbReference type="AlphaFoldDB" id="A0A7C0VAY2"/>
<evidence type="ECO:0000256" key="1">
    <source>
        <dbReference type="ARBA" id="ARBA00001933"/>
    </source>
</evidence>
<evidence type="ECO:0000313" key="12">
    <source>
        <dbReference type="EMBL" id="HDI82469.1"/>
    </source>
</evidence>
<organism evidence="12">
    <name type="scientific">candidate division WOR-3 bacterium</name>
    <dbReference type="NCBI Taxonomy" id="2052148"/>
    <lineage>
        <taxon>Bacteria</taxon>
        <taxon>Bacteria division WOR-3</taxon>
    </lineage>
</organism>
<name>A0A7C0VAY2_UNCW3</name>
<evidence type="ECO:0000256" key="9">
    <source>
        <dbReference type="ARBA" id="ARBA00050776"/>
    </source>
</evidence>
<dbReference type="Pfam" id="PF00266">
    <property type="entry name" value="Aminotran_5"/>
    <property type="match status" value="1"/>
</dbReference>
<accession>A0A7C0VAY2</accession>
<dbReference type="Gene3D" id="3.40.640.10">
    <property type="entry name" value="Type I PLP-dependent aspartate aminotransferase-like (Major domain)"/>
    <property type="match status" value="1"/>
</dbReference>
<evidence type="ECO:0000256" key="7">
    <source>
        <dbReference type="ARBA" id="ARBA00023004"/>
    </source>
</evidence>
<evidence type="ECO:0000256" key="4">
    <source>
        <dbReference type="ARBA" id="ARBA00022679"/>
    </source>
</evidence>
<dbReference type="PANTHER" id="PTHR11601:SF34">
    <property type="entry name" value="CYSTEINE DESULFURASE"/>
    <property type="match status" value="1"/>
</dbReference>
<dbReference type="EC" id="2.8.1.7" evidence="3"/>
<proteinExistence type="inferred from homology"/>
<gene>
    <name evidence="12" type="ORF">ENF18_01600</name>
</gene>
<dbReference type="GO" id="GO:0051536">
    <property type="term" value="F:iron-sulfur cluster binding"/>
    <property type="evidence" value="ECO:0007669"/>
    <property type="project" value="UniProtKB-KW"/>
</dbReference>
<evidence type="ECO:0000259" key="11">
    <source>
        <dbReference type="Pfam" id="PF00266"/>
    </source>
</evidence>
<comment type="cofactor">
    <cofactor evidence="1 10">
        <name>pyridoxal 5'-phosphate</name>
        <dbReference type="ChEBI" id="CHEBI:597326"/>
    </cofactor>
</comment>
<dbReference type="SUPFAM" id="SSF53383">
    <property type="entry name" value="PLP-dependent transferases"/>
    <property type="match status" value="1"/>
</dbReference>
<dbReference type="GO" id="GO:0031071">
    <property type="term" value="F:cysteine desulfurase activity"/>
    <property type="evidence" value="ECO:0007669"/>
    <property type="project" value="UniProtKB-EC"/>
</dbReference>
<keyword evidence="4" id="KW-0808">Transferase</keyword>
<dbReference type="Proteomes" id="UP000885847">
    <property type="component" value="Unassembled WGS sequence"/>
</dbReference>